<feature type="region of interest" description="Disordered" evidence="1">
    <location>
        <begin position="202"/>
        <end position="235"/>
    </location>
</feature>
<comment type="caution">
    <text evidence="2">The sequence shown here is derived from an EMBL/GenBank/DDBJ whole genome shotgun (WGS) entry which is preliminary data.</text>
</comment>
<proteinExistence type="predicted"/>
<evidence type="ECO:0000313" key="3">
    <source>
        <dbReference type="Proteomes" id="UP001218218"/>
    </source>
</evidence>
<protein>
    <submittedName>
        <fullName evidence="2">Uncharacterized protein</fullName>
    </submittedName>
</protein>
<gene>
    <name evidence="2" type="ORF">DFH08DRAFT_818159</name>
</gene>
<sequence length="304" mass="36022">MPPPVKEESRKKERRKQGKQLNKQGTRCKFCRLAVWVNNKKQRLFPWHPFPVSQSAFTGVSFHTLAPERKNWADFFPAWNTEYRTLNSEELTNELRDEENNHASKVENVKELNCVEAQKNGCCKVKLLPHLLPCEQLNELRARAANESNLKSWFSNVKTKNKMWKLEPFCVWLSCLTSAHGAPQSVQLPWVLWQHPMHGKEKYGKEVDEEEDNADEMDGYEKETGEEGTEEGQQSQVGLMNQKHFLAWLYFAELEEDEQQEIRKQREDNFEEWWNMFQRMLQEETHCTVEELAERRHHTKGIFQ</sequence>
<dbReference type="Proteomes" id="UP001218218">
    <property type="component" value="Unassembled WGS sequence"/>
</dbReference>
<reference evidence="2" key="1">
    <citation type="submission" date="2023-03" db="EMBL/GenBank/DDBJ databases">
        <title>Massive genome expansion in bonnet fungi (Mycena s.s.) driven by repeated elements and novel gene families across ecological guilds.</title>
        <authorList>
            <consortium name="Lawrence Berkeley National Laboratory"/>
            <person name="Harder C.B."/>
            <person name="Miyauchi S."/>
            <person name="Viragh M."/>
            <person name="Kuo A."/>
            <person name="Thoen E."/>
            <person name="Andreopoulos B."/>
            <person name="Lu D."/>
            <person name="Skrede I."/>
            <person name="Drula E."/>
            <person name="Henrissat B."/>
            <person name="Morin E."/>
            <person name="Kohler A."/>
            <person name="Barry K."/>
            <person name="LaButti K."/>
            <person name="Morin E."/>
            <person name="Salamov A."/>
            <person name="Lipzen A."/>
            <person name="Mereny Z."/>
            <person name="Hegedus B."/>
            <person name="Baldrian P."/>
            <person name="Stursova M."/>
            <person name="Weitz H."/>
            <person name="Taylor A."/>
            <person name="Grigoriev I.V."/>
            <person name="Nagy L.G."/>
            <person name="Martin F."/>
            <person name="Kauserud H."/>
        </authorList>
    </citation>
    <scope>NUCLEOTIDE SEQUENCE</scope>
    <source>
        <strain evidence="2">CBHHK002</strain>
    </source>
</reference>
<dbReference type="EMBL" id="JARIHO010000048">
    <property type="protein sequence ID" value="KAJ7323047.1"/>
    <property type="molecule type" value="Genomic_DNA"/>
</dbReference>
<keyword evidence="3" id="KW-1185">Reference proteome</keyword>
<feature type="region of interest" description="Disordered" evidence="1">
    <location>
        <begin position="1"/>
        <end position="23"/>
    </location>
</feature>
<evidence type="ECO:0000313" key="2">
    <source>
        <dbReference type="EMBL" id="KAJ7323047.1"/>
    </source>
</evidence>
<evidence type="ECO:0000256" key="1">
    <source>
        <dbReference type="SAM" id="MobiDB-lite"/>
    </source>
</evidence>
<feature type="compositionally biased region" description="Acidic residues" evidence="1">
    <location>
        <begin position="207"/>
        <end position="218"/>
    </location>
</feature>
<dbReference type="AlphaFoldDB" id="A0AAD7EGK8"/>
<accession>A0AAD7EGK8</accession>
<name>A0AAD7EGK8_9AGAR</name>
<organism evidence="2 3">
    <name type="scientific">Mycena albidolilacea</name>
    <dbReference type="NCBI Taxonomy" id="1033008"/>
    <lineage>
        <taxon>Eukaryota</taxon>
        <taxon>Fungi</taxon>
        <taxon>Dikarya</taxon>
        <taxon>Basidiomycota</taxon>
        <taxon>Agaricomycotina</taxon>
        <taxon>Agaricomycetes</taxon>
        <taxon>Agaricomycetidae</taxon>
        <taxon>Agaricales</taxon>
        <taxon>Marasmiineae</taxon>
        <taxon>Mycenaceae</taxon>
        <taxon>Mycena</taxon>
    </lineage>
</organism>
<feature type="compositionally biased region" description="Basic and acidic residues" evidence="1">
    <location>
        <begin position="1"/>
        <end position="11"/>
    </location>
</feature>